<evidence type="ECO:0000256" key="22">
    <source>
        <dbReference type="ARBA" id="ARBA00050905"/>
    </source>
</evidence>
<comment type="subunit">
    <text evidence="21">Interacts with SEC61B, SEC61A1 and the SEC61 complex. Interacts with CANX.</text>
</comment>
<evidence type="ECO:0000256" key="17">
    <source>
        <dbReference type="ARBA" id="ARBA00023136"/>
    </source>
</evidence>
<dbReference type="UniPathway" id="UPA00378"/>
<evidence type="ECO:0000259" key="25">
    <source>
        <dbReference type="SMART" id="SM00458"/>
    </source>
</evidence>
<dbReference type="FunFam" id="3.90.550.10:FF:000020">
    <property type="entry name" value="Polypeptide N-acetylgalactosaminyltransferase"/>
    <property type="match status" value="1"/>
</dbReference>
<keyword evidence="17" id="KW-0472">Membrane</keyword>
<evidence type="ECO:0000256" key="13">
    <source>
        <dbReference type="ARBA" id="ARBA00022824"/>
    </source>
</evidence>
<evidence type="ECO:0000313" key="27">
    <source>
        <dbReference type="Proteomes" id="UP000678499"/>
    </source>
</evidence>
<comment type="similarity">
    <text evidence="5">Belongs to the RAMP4 family.</text>
</comment>
<dbReference type="Gene3D" id="3.90.550.10">
    <property type="entry name" value="Spore Coat Polysaccharide Biosynthesis Protein SpsA, Chain A"/>
    <property type="match status" value="1"/>
</dbReference>
<keyword evidence="16 24" id="KW-0333">Golgi apparatus</keyword>
<evidence type="ECO:0000256" key="5">
    <source>
        <dbReference type="ARBA" id="ARBA00005500"/>
    </source>
</evidence>
<comment type="catalytic activity">
    <reaction evidence="23">
        <text>L-seryl-[protein] + UDP-N-acetyl-alpha-D-galactosamine = a 3-O-[N-acetyl-alpha-D-galactosaminyl]-L-seryl-[protein] + UDP + H(+)</text>
        <dbReference type="Rhea" id="RHEA:23956"/>
        <dbReference type="Rhea" id="RHEA-COMP:9863"/>
        <dbReference type="Rhea" id="RHEA-COMP:12788"/>
        <dbReference type="ChEBI" id="CHEBI:15378"/>
        <dbReference type="ChEBI" id="CHEBI:29999"/>
        <dbReference type="ChEBI" id="CHEBI:53604"/>
        <dbReference type="ChEBI" id="CHEBI:58223"/>
        <dbReference type="ChEBI" id="CHEBI:67138"/>
        <dbReference type="EC" id="2.4.1.41"/>
    </reaction>
</comment>
<reference evidence="26" key="1">
    <citation type="submission" date="2020-11" db="EMBL/GenBank/DDBJ databases">
        <authorList>
            <person name="Tran Van P."/>
        </authorList>
    </citation>
    <scope>NUCLEOTIDE SEQUENCE</scope>
</reference>
<evidence type="ECO:0000256" key="18">
    <source>
        <dbReference type="ARBA" id="ARBA00023157"/>
    </source>
</evidence>
<evidence type="ECO:0000256" key="9">
    <source>
        <dbReference type="ARBA" id="ARBA00022679"/>
    </source>
</evidence>
<keyword evidence="12 24" id="KW-0430">Lectin</keyword>
<dbReference type="GO" id="GO:0046872">
    <property type="term" value="F:metal ion binding"/>
    <property type="evidence" value="ECO:0007669"/>
    <property type="project" value="UniProtKB-KW"/>
</dbReference>
<evidence type="ECO:0000256" key="1">
    <source>
        <dbReference type="ARBA" id="ARBA00001936"/>
    </source>
</evidence>
<dbReference type="OrthoDB" id="429263at2759"/>
<dbReference type="InterPro" id="IPR000772">
    <property type="entry name" value="Ricin_B_lectin"/>
</dbReference>
<comment type="subcellular location">
    <subcellularLocation>
        <location evidence="3">Endoplasmic reticulum membrane</location>
        <topology evidence="3">Single-pass membrane protein</topology>
    </subcellularLocation>
    <subcellularLocation>
        <location evidence="2 24">Golgi apparatus membrane</location>
        <topology evidence="2 24">Single-pass type II membrane protein</topology>
    </subcellularLocation>
</comment>
<evidence type="ECO:0000256" key="14">
    <source>
        <dbReference type="ARBA" id="ARBA00022968"/>
    </source>
</evidence>
<evidence type="ECO:0000256" key="12">
    <source>
        <dbReference type="ARBA" id="ARBA00022734"/>
    </source>
</evidence>
<dbReference type="InterPro" id="IPR045885">
    <property type="entry name" value="GalNAc-T"/>
</dbReference>
<dbReference type="Pfam" id="PF00535">
    <property type="entry name" value="Glycos_transf_2"/>
    <property type="match status" value="1"/>
</dbReference>
<keyword evidence="19 24" id="KW-0464">Manganese</keyword>
<dbReference type="GO" id="GO:0030246">
    <property type="term" value="F:carbohydrate binding"/>
    <property type="evidence" value="ECO:0007669"/>
    <property type="project" value="UniProtKB-KW"/>
</dbReference>
<dbReference type="PANTHER" id="PTHR11675">
    <property type="entry name" value="N-ACETYLGALACTOSAMINYLTRANSFERASE"/>
    <property type="match status" value="1"/>
</dbReference>
<evidence type="ECO:0000256" key="20">
    <source>
        <dbReference type="ARBA" id="ARBA00037157"/>
    </source>
</evidence>
<dbReference type="GO" id="GO:0006493">
    <property type="term" value="P:protein O-linked glycosylation"/>
    <property type="evidence" value="ECO:0007669"/>
    <property type="project" value="TreeGrafter"/>
</dbReference>
<dbReference type="Pfam" id="PF06624">
    <property type="entry name" value="RAMP4"/>
    <property type="match status" value="1"/>
</dbReference>
<name>A0A7R9GBI1_9CRUS</name>
<evidence type="ECO:0000256" key="4">
    <source>
        <dbReference type="ARBA" id="ARBA00004922"/>
    </source>
</evidence>
<dbReference type="InterPro" id="IPR029044">
    <property type="entry name" value="Nucleotide-diphossugar_trans"/>
</dbReference>
<dbReference type="SUPFAM" id="SSF53448">
    <property type="entry name" value="Nucleotide-diphospho-sugar transferases"/>
    <property type="match status" value="1"/>
</dbReference>
<comment type="function">
    <text evidence="20">Interacts with target proteins during their translocation into the lumen of the endoplasmic reticulum. Protects unfolded target proteins against degradation during ER stress. May facilitate glycosylation of target proteins after termination of ER stress. May modulate the use of N-glycosylation sites on target proteins.</text>
</comment>
<keyword evidence="14" id="KW-0735">Signal-anchor</keyword>
<evidence type="ECO:0000256" key="16">
    <source>
        <dbReference type="ARBA" id="ARBA00023034"/>
    </source>
</evidence>
<dbReference type="EMBL" id="CAJPEX010000313">
    <property type="protein sequence ID" value="CAG0915022.1"/>
    <property type="molecule type" value="Genomic_DNA"/>
</dbReference>
<comment type="pathway">
    <text evidence="4 24">Protein modification; protein glycosylation.</text>
</comment>
<evidence type="ECO:0000313" key="26">
    <source>
        <dbReference type="EMBL" id="CAD7274870.1"/>
    </source>
</evidence>
<keyword evidence="13" id="KW-0256">Endoplasmic reticulum</keyword>
<organism evidence="26">
    <name type="scientific">Notodromas monacha</name>
    <dbReference type="NCBI Taxonomy" id="399045"/>
    <lineage>
        <taxon>Eukaryota</taxon>
        <taxon>Metazoa</taxon>
        <taxon>Ecdysozoa</taxon>
        <taxon>Arthropoda</taxon>
        <taxon>Crustacea</taxon>
        <taxon>Oligostraca</taxon>
        <taxon>Ostracoda</taxon>
        <taxon>Podocopa</taxon>
        <taxon>Podocopida</taxon>
        <taxon>Cypridocopina</taxon>
        <taxon>Cypridoidea</taxon>
        <taxon>Cyprididae</taxon>
        <taxon>Notodromas</taxon>
    </lineage>
</organism>
<comment type="catalytic activity">
    <reaction evidence="22">
        <text>L-threonyl-[protein] + UDP-N-acetyl-alpha-D-galactosamine = a 3-O-[N-acetyl-alpha-D-galactosaminyl]-L-threonyl-[protein] + UDP + H(+)</text>
        <dbReference type="Rhea" id="RHEA:52424"/>
        <dbReference type="Rhea" id="RHEA-COMP:11060"/>
        <dbReference type="Rhea" id="RHEA-COMP:11689"/>
        <dbReference type="ChEBI" id="CHEBI:15378"/>
        <dbReference type="ChEBI" id="CHEBI:30013"/>
        <dbReference type="ChEBI" id="CHEBI:58223"/>
        <dbReference type="ChEBI" id="CHEBI:67138"/>
        <dbReference type="ChEBI" id="CHEBI:87075"/>
        <dbReference type="EC" id="2.4.1.41"/>
    </reaction>
</comment>
<keyword evidence="11" id="KW-0479">Metal-binding</keyword>
<evidence type="ECO:0000256" key="24">
    <source>
        <dbReference type="RuleBase" id="RU361242"/>
    </source>
</evidence>
<keyword evidence="10" id="KW-0812">Transmembrane</keyword>
<evidence type="ECO:0000256" key="15">
    <source>
        <dbReference type="ARBA" id="ARBA00022989"/>
    </source>
</evidence>
<dbReference type="CDD" id="cd23434">
    <property type="entry name" value="beta-trefoil_Ricin_GALNT2"/>
    <property type="match status" value="1"/>
</dbReference>
<keyword evidence="18 24" id="KW-1015">Disulfide bond</keyword>
<dbReference type="InterPro" id="IPR035992">
    <property type="entry name" value="Ricin_B-like_lectins"/>
</dbReference>
<evidence type="ECO:0000256" key="2">
    <source>
        <dbReference type="ARBA" id="ARBA00004323"/>
    </source>
</evidence>
<feature type="domain" description="Ricin B lectin" evidence="25">
    <location>
        <begin position="472"/>
        <end position="594"/>
    </location>
</feature>
<dbReference type="Gene3D" id="2.80.10.50">
    <property type="match status" value="1"/>
</dbReference>
<evidence type="ECO:0000256" key="10">
    <source>
        <dbReference type="ARBA" id="ARBA00022692"/>
    </source>
</evidence>
<keyword evidence="8 24" id="KW-0328">Glycosyltransferase</keyword>
<evidence type="ECO:0000256" key="3">
    <source>
        <dbReference type="ARBA" id="ARBA00004389"/>
    </source>
</evidence>
<evidence type="ECO:0000256" key="19">
    <source>
        <dbReference type="ARBA" id="ARBA00023211"/>
    </source>
</evidence>
<dbReference type="PROSITE" id="PS50231">
    <property type="entry name" value="RICIN_B_LECTIN"/>
    <property type="match status" value="1"/>
</dbReference>
<gene>
    <name evidence="26" type="ORF">NMOB1V02_LOCUS2688</name>
</gene>
<sequence>MAPKQRMRIANEKAQKNVVMRGQVPKTLKNQEDKYPVDPWLLGLFIFVVCGSGSVTRGDDPWRSSKVPLDRARVCSCLDMSPWLQVTSFNEALRLKSQSSTLASWQYFNEKKYVFKHGILPGDDVYAKNKFNQRESDRLTSDRPIPDTRNAKCRNRNWMDVEDLPATSVIITFHNEARSTLLRTIVSVLNRSPAHLIKEIILVDDFSDDPSDGEELAILQKVRILRNSKREGLMRSRVFGADIATAEVLTFLDSHCECNVNWLEPLLERVKEDPTRVVSPIIDVINLDSFQYVGASSDLRGGFDWNLVFKWEFMPPEEQKKRAHDPTLPIRTPMIAGGLFVMNREQFNRLGKYDVLMDVWGGENFELSFRVWQCGGSLEIIPCSRVGHVFRKQHPYSFPGGSGQVFTRNTRRAAEVWMDDYRQYYYAAVPVAKHVRFGNIQERLALRRSLNCKPFSWYIENVYPELKVPQKSDAAFGALQQGSKCLDTMGLPQGSPLQMYPCHNTGGNQDFSMTKDDIIKHMDMCLTLALREKPNVFLMPCKDDESQRWTRMEGGTVIKHVYHDLCLDSSDSKNRGVFAMPCHIGYLGQQWRFSLNEL</sequence>
<accession>A0A7R9GBI1</accession>
<comment type="similarity">
    <text evidence="6 24">Belongs to the glycosyltransferase 2 family. GalNAc-T subfamily.</text>
</comment>
<evidence type="ECO:0000256" key="21">
    <source>
        <dbReference type="ARBA" id="ARBA00038831"/>
    </source>
</evidence>
<dbReference type="EC" id="2.4.1.-" evidence="24"/>
<comment type="cofactor">
    <cofactor evidence="1 24">
        <name>Mn(2+)</name>
        <dbReference type="ChEBI" id="CHEBI:29035"/>
    </cofactor>
</comment>
<dbReference type="EMBL" id="OA882350">
    <property type="protein sequence ID" value="CAD7274870.1"/>
    <property type="molecule type" value="Genomic_DNA"/>
</dbReference>
<evidence type="ECO:0000256" key="8">
    <source>
        <dbReference type="ARBA" id="ARBA00022676"/>
    </source>
</evidence>
<dbReference type="Proteomes" id="UP000678499">
    <property type="component" value="Unassembled WGS sequence"/>
</dbReference>
<evidence type="ECO:0000256" key="23">
    <source>
        <dbReference type="ARBA" id="ARBA00052209"/>
    </source>
</evidence>
<dbReference type="Pfam" id="PF00652">
    <property type="entry name" value="Ricin_B_lectin"/>
    <property type="match status" value="1"/>
</dbReference>
<keyword evidence="9 24" id="KW-0808">Transferase</keyword>
<keyword evidence="15" id="KW-1133">Transmembrane helix</keyword>
<dbReference type="GO" id="GO:0000139">
    <property type="term" value="C:Golgi membrane"/>
    <property type="evidence" value="ECO:0007669"/>
    <property type="project" value="UniProtKB-SubCell"/>
</dbReference>
<dbReference type="PANTHER" id="PTHR11675:SF119">
    <property type="entry name" value="POLYPEPTIDE N-ACETYLGALACTOSAMINYLTRANSFERASE 2"/>
    <property type="match status" value="1"/>
</dbReference>
<evidence type="ECO:0000256" key="6">
    <source>
        <dbReference type="ARBA" id="ARBA00005680"/>
    </source>
</evidence>
<dbReference type="InterPro" id="IPR001173">
    <property type="entry name" value="Glyco_trans_2-like"/>
</dbReference>
<evidence type="ECO:0000256" key="11">
    <source>
        <dbReference type="ARBA" id="ARBA00022723"/>
    </source>
</evidence>
<dbReference type="SUPFAM" id="SSF50370">
    <property type="entry name" value="Ricin B-like lectins"/>
    <property type="match status" value="1"/>
</dbReference>
<dbReference type="CDD" id="cd02510">
    <property type="entry name" value="pp-GalNAc-T"/>
    <property type="match status" value="1"/>
</dbReference>
<dbReference type="AlphaFoldDB" id="A0A7R9GBI1"/>
<dbReference type="InterPro" id="IPR010580">
    <property type="entry name" value="ER_stress-assoc"/>
</dbReference>
<dbReference type="GO" id="GO:0005789">
    <property type="term" value="C:endoplasmic reticulum membrane"/>
    <property type="evidence" value="ECO:0007669"/>
    <property type="project" value="UniProtKB-SubCell"/>
</dbReference>
<dbReference type="GO" id="GO:0004653">
    <property type="term" value="F:polypeptide N-acetylgalactosaminyltransferase activity"/>
    <property type="evidence" value="ECO:0007669"/>
    <property type="project" value="UniProtKB-EC"/>
</dbReference>
<keyword evidence="27" id="KW-1185">Reference proteome</keyword>
<dbReference type="SMART" id="SM00458">
    <property type="entry name" value="RICIN"/>
    <property type="match status" value="1"/>
</dbReference>
<evidence type="ECO:0000256" key="7">
    <source>
        <dbReference type="ARBA" id="ARBA00012644"/>
    </source>
</evidence>
<protein>
    <recommendedName>
        <fullName evidence="7 24">Polypeptide N-acetylgalactosaminyltransferase</fullName>
        <ecNumber evidence="24">2.4.1.-</ecNumber>
    </recommendedName>
    <alternativeName>
        <fullName evidence="24">Protein-UDP acetylgalactosaminyltransferase</fullName>
    </alternativeName>
</protein>
<proteinExistence type="inferred from homology"/>